<accession>A0A553FUQ2</accession>
<proteinExistence type="predicted"/>
<dbReference type="EMBL" id="VKDK01000013">
    <property type="protein sequence ID" value="TRX60974.1"/>
    <property type="molecule type" value="Genomic_DNA"/>
</dbReference>
<evidence type="ECO:0000313" key="3">
    <source>
        <dbReference type="Proteomes" id="UP000320443"/>
    </source>
</evidence>
<comment type="caution">
    <text evidence="2">The sequence shown here is derived from an EMBL/GenBank/DDBJ whole genome shotgun (WGS) entry which is preliminary data.</text>
</comment>
<dbReference type="PROSITE" id="PS51674">
    <property type="entry name" value="4FE4S_WBL"/>
    <property type="match status" value="1"/>
</dbReference>
<keyword evidence="3" id="KW-1185">Reference proteome</keyword>
<name>A0A553FUQ2_9CORY</name>
<dbReference type="AlphaFoldDB" id="A0A553FUQ2"/>
<reference evidence="2 3" key="1">
    <citation type="submission" date="2019-07" db="EMBL/GenBank/DDBJ databases">
        <title>Draft genome of C. aurimucosum strain 2274.</title>
        <authorList>
            <person name="Pacheco L.G.C."/>
            <person name="Aguiar E.R.G.R."/>
            <person name="Santos C.S."/>
            <person name="Rocha D.J.P.G."/>
            <person name="Sant'Anna L.O."/>
            <person name="Mattos-Guaraldi A.L."/>
            <person name="Santos L.S."/>
        </authorList>
    </citation>
    <scope>NUCLEOTIDE SEQUENCE [LARGE SCALE GENOMIC DNA]</scope>
    <source>
        <strain evidence="2 3">2274</strain>
    </source>
</reference>
<dbReference type="InterPro" id="IPR034768">
    <property type="entry name" value="4FE4S_WBL"/>
</dbReference>
<evidence type="ECO:0000259" key="1">
    <source>
        <dbReference type="PROSITE" id="PS51674"/>
    </source>
</evidence>
<sequence length="381" mass="40552">MTSTYAPNCAGDSNPAFIDLTGATTGEIDRAKTLCASCPIRIPCALYALTSGTTPDGYPAPAIDVVMGGVACTGTQQSITGLYRVIGGVAASPPPPRRKPTPRTVIKLGTPCASCGRPMHRWTRTPEEIPAGHVMHYSRGYCTHCRSALQREVMQYVPKDERRGAGWTVPNRANTAGRAAQRARLAKLAALEATAARHGGTAQDMMTCGALAKELGWGTGRVTSLAEELGAFVKAGGISHCYAPAVRRALEAALSELATRHGGTMQDTMTCNALAVELGCSGEKIFRWANRLNVAVMVGGIRYCYAPLVRQALEVDLSPLEDMAARHGGTMQDMQSCPALARELGCVTETVIRWARKLDVLVKVGGINHCYAPLVRRALSD</sequence>
<evidence type="ECO:0000313" key="2">
    <source>
        <dbReference type="EMBL" id="TRX60974.1"/>
    </source>
</evidence>
<dbReference type="Proteomes" id="UP000320443">
    <property type="component" value="Unassembled WGS sequence"/>
</dbReference>
<dbReference type="Pfam" id="PF02467">
    <property type="entry name" value="Whib"/>
    <property type="match status" value="1"/>
</dbReference>
<organism evidence="2 3">
    <name type="scientific">Corynebacterium hiratae</name>
    <dbReference type="NCBI Taxonomy" id="3139423"/>
    <lineage>
        <taxon>Bacteria</taxon>
        <taxon>Bacillati</taxon>
        <taxon>Actinomycetota</taxon>
        <taxon>Actinomycetes</taxon>
        <taxon>Mycobacteriales</taxon>
        <taxon>Corynebacteriaceae</taxon>
        <taxon>Corynebacterium</taxon>
    </lineage>
</organism>
<feature type="domain" description="4Fe-4S Wbl-type" evidence="1">
    <location>
        <begin position="8"/>
        <end position="77"/>
    </location>
</feature>
<protein>
    <recommendedName>
        <fullName evidence="1">4Fe-4S Wbl-type domain-containing protein</fullName>
    </recommendedName>
</protein>
<gene>
    <name evidence="2" type="ORF">FNY97_08505</name>
</gene>